<protein>
    <submittedName>
        <fullName evidence="2">Uncharacterized protein</fullName>
    </submittedName>
</protein>
<accession>E4YM14</accession>
<dbReference type="AlphaFoldDB" id="E4YM14"/>
<evidence type="ECO:0000313" key="2">
    <source>
        <dbReference type="EMBL" id="CBY36525.1"/>
    </source>
</evidence>
<evidence type="ECO:0000256" key="1">
    <source>
        <dbReference type="SAM" id="Phobius"/>
    </source>
</evidence>
<keyword evidence="1" id="KW-1133">Transmembrane helix</keyword>
<gene>
    <name evidence="2" type="ORF">GSOID_T00029535001</name>
</gene>
<organism evidence="2">
    <name type="scientific">Oikopleura dioica</name>
    <name type="common">Tunicate</name>
    <dbReference type="NCBI Taxonomy" id="34765"/>
    <lineage>
        <taxon>Eukaryota</taxon>
        <taxon>Metazoa</taxon>
        <taxon>Chordata</taxon>
        <taxon>Tunicata</taxon>
        <taxon>Appendicularia</taxon>
        <taxon>Copelata</taxon>
        <taxon>Oikopleuridae</taxon>
        <taxon>Oikopleura</taxon>
    </lineage>
</organism>
<dbReference type="InterPro" id="IPR031851">
    <property type="entry name" value="DUF4750"/>
</dbReference>
<feature type="transmembrane region" description="Helical" evidence="1">
    <location>
        <begin position="15"/>
        <end position="36"/>
    </location>
</feature>
<dbReference type="EMBL" id="FN654793">
    <property type="protein sequence ID" value="CBY36525.1"/>
    <property type="molecule type" value="Genomic_DNA"/>
</dbReference>
<sequence>MADMNEEQPLNMQTILKSILASFFGLTLILAFWRIFWKFVLYKFPFIQAIVSGEAQTPTIPEVQLTEEEARREREIRIAKKRKTRKAE</sequence>
<reference evidence="2" key="1">
    <citation type="journal article" date="2010" name="Science">
        <title>Plasticity of animal genome architecture unmasked by rapid evolution of a pelagic tunicate.</title>
        <authorList>
            <person name="Denoeud F."/>
            <person name="Henriet S."/>
            <person name="Mungpakdee S."/>
            <person name="Aury J.M."/>
            <person name="Da Silva C."/>
            <person name="Brinkmann H."/>
            <person name="Mikhaleva J."/>
            <person name="Olsen L.C."/>
            <person name="Jubin C."/>
            <person name="Canestro C."/>
            <person name="Bouquet J.M."/>
            <person name="Danks G."/>
            <person name="Poulain J."/>
            <person name="Campsteijn C."/>
            <person name="Adamski M."/>
            <person name="Cross I."/>
            <person name="Yadetie F."/>
            <person name="Muffato M."/>
            <person name="Louis A."/>
            <person name="Butcher S."/>
            <person name="Tsagkogeorga G."/>
            <person name="Konrad A."/>
            <person name="Singh S."/>
            <person name="Jensen M.F."/>
            <person name="Cong E.H."/>
            <person name="Eikeseth-Otteraa H."/>
            <person name="Noel B."/>
            <person name="Anthouard V."/>
            <person name="Porcel B.M."/>
            <person name="Kachouri-Lafond R."/>
            <person name="Nishino A."/>
            <person name="Ugolini M."/>
            <person name="Chourrout P."/>
            <person name="Nishida H."/>
            <person name="Aasland R."/>
            <person name="Huzurbazar S."/>
            <person name="Westhof E."/>
            <person name="Delsuc F."/>
            <person name="Lehrach H."/>
            <person name="Reinhardt R."/>
            <person name="Weissenbach J."/>
            <person name="Roy S.W."/>
            <person name="Artiguenave F."/>
            <person name="Postlethwait J.H."/>
            <person name="Manak J.R."/>
            <person name="Thompson E.M."/>
            <person name="Jaillon O."/>
            <person name="Du Pasquier L."/>
            <person name="Boudinot P."/>
            <person name="Liberles D.A."/>
            <person name="Volff J.N."/>
            <person name="Philippe H."/>
            <person name="Lenhard B."/>
            <person name="Roest Crollius H."/>
            <person name="Wincker P."/>
            <person name="Chourrout D."/>
        </authorList>
    </citation>
    <scope>NUCLEOTIDE SEQUENCE [LARGE SCALE GENOMIC DNA]</scope>
</reference>
<proteinExistence type="predicted"/>
<keyword evidence="1" id="KW-0472">Membrane</keyword>
<dbReference type="Pfam" id="PF15938">
    <property type="entry name" value="DUF4750"/>
    <property type="match status" value="1"/>
</dbReference>
<keyword evidence="1" id="KW-0812">Transmembrane</keyword>
<dbReference type="Proteomes" id="UP000011014">
    <property type="component" value="Unassembled WGS sequence"/>
</dbReference>
<name>E4YM14_OIKDI</name>